<gene>
    <name evidence="1" type="ORF">SH580_02540</name>
</gene>
<organism evidence="1 2">
    <name type="scientific">Coraliomargarita algicola</name>
    <dbReference type="NCBI Taxonomy" id="3092156"/>
    <lineage>
        <taxon>Bacteria</taxon>
        <taxon>Pseudomonadati</taxon>
        <taxon>Verrucomicrobiota</taxon>
        <taxon>Opitutia</taxon>
        <taxon>Puniceicoccales</taxon>
        <taxon>Coraliomargaritaceae</taxon>
        <taxon>Coraliomargarita</taxon>
    </lineage>
</organism>
<reference evidence="1 2" key="1">
    <citation type="submission" date="2023-11" db="EMBL/GenBank/DDBJ databases">
        <title>Coraliomargarita sp. nov., isolated from marine algae.</title>
        <authorList>
            <person name="Lee J.K."/>
            <person name="Baek J.H."/>
            <person name="Kim J.M."/>
            <person name="Choi D.G."/>
            <person name="Jeon C.O."/>
        </authorList>
    </citation>
    <scope>NUCLEOTIDE SEQUENCE [LARGE SCALE GENOMIC DNA]</scope>
    <source>
        <strain evidence="1 2">J2-16</strain>
    </source>
</reference>
<dbReference type="RefSeq" id="WP_319833439.1">
    <property type="nucleotide sequence ID" value="NZ_CP138858.1"/>
</dbReference>
<dbReference type="Proteomes" id="UP001324993">
    <property type="component" value="Chromosome"/>
</dbReference>
<dbReference type="Pfam" id="PF13589">
    <property type="entry name" value="HATPase_c_3"/>
    <property type="match status" value="1"/>
</dbReference>
<keyword evidence="1" id="KW-0067">ATP-binding</keyword>
<evidence type="ECO:0000313" key="1">
    <source>
        <dbReference type="EMBL" id="WPJ96580.1"/>
    </source>
</evidence>
<accession>A0ABZ0RNN3</accession>
<dbReference type="Gene3D" id="3.30.565.10">
    <property type="entry name" value="Histidine kinase-like ATPase, C-terminal domain"/>
    <property type="match status" value="1"/>
</dbReference>
<dbReference type="InterPro" id="IPR036890">
    <property type="entry name" value="HATPase_C_sf"/>
</dbReference>
<proteinExistence type="predicted"/>
<name>A0ABZ0RNN3_9BACT</name>
<protein>
    <submittedName>
        <fullName evidence="1">ATP-binding protein</fullName>
    </submittedName>
</protein>
<evidence type="ECO:0000313" key="2">
    <source>
        <dbReference type="Proteomes" id="UP001324993"/>
    </source>
</evidence>
<sequence>MKKIPFTPQKDFLARLSNAGSLQALSELIWNGLDAGSDTIEVELERNGMEGLEELRVIDRGTGIYYPHLDSLFGDLGDSWKKNKTRENGRAIHGKKGQGRLKAFALGNEVRWRSTYLEDSKKRAYTIHGRDGELQASDPVTVDENKPVGTEVIVSSIVKSHGALLDESAPSEIAKIFAPYLSQYPNVSIVYDGATVDPSAHQICTKDIYLDPIQLSDGKTVNVSVSVVEWNIETKREIHLCDANGVSLYETSALGRIRAPGFHFTAYIKSDYFVELDQEGKLILDDLLPDVDLVLKNSKKAISKYFRRRLAERQSGAVERWKAEEIYPFEEKEQIDPVEEAERQVFDILAINVESYLPSFDDADKKTRKFTFKLIAQALKQNPESVQEIISGVLNLKKEDQEDLAELMRQTSLTSIISTAKTVANRLNFLIGLEDLLFDKESKKNYWRGINCTKSWRMKLGSLMKSSRYQAVKSDSTKSWKYTSESLEIVVNPSFERVTERDAWI</sequence>
<dbReference type="GO" id="GO:0005524">
    <property type="term" value="F:ATP binding"/>
    <property type="evidence" value="ECO:0007669"/>
    <property type="project" value="UniProtKB-KW"/>
</dbReference>
<dbReference type="SUPFAM" id="SSF55874">
    <property type="entry name" value="ATPase domain of HSP90 chaperone/DNA topoisomerase II/histidine kinase"/>
    <property type="match status" value="1"/>
</dbReference>
<keyword evidence="1" id="KW-0547">Nucleotide-binding</keyword>
<dbReference type="EMBL" id="CP138858">
    <property type="protein sequence ID" value="WPJ96580.1"/>
    <property type="molecule type" value="Genomic_DNA"/>
</dbReference>
<keyword evidence="2" id="KW-1185">Reference proteome</keyword>